<dbReference type="InterPro" id="IPR011083">
    <property type="entry name" value="Phage_tail_collar_dom"/>
</dbReference>
<protein>
    <submittedName>
        <fullName evidence="2">Tail collar domain</fullName>
    </submittedName>
</protein>
<evidence type="ECO:0000259" key="1">
    <source>
        <dbReference type="Pfam" id="PF07484"/>
    </source>
</evidence>
<dbReference type="InterPro" id="IPR037053">
    <property type="entry name" value="Phage_tail_collar_dom_sf"/>
</dbReference>
<dbReference type="SUPFAM" id="SSF88874">
    <property type="entry name" value="Receptor-binding domain of short tail fibre protein gp12"/>
    <property type="match status" value="1"/>
</dbReference>
<reference evidence="2" key="1">
    <citation type="journal article" date="2021" name="Proc. Natl. Acad. Sci. U.S.A.">
        <title>A Catalog of Tens of Thousands of Viruses from Human Metagenomes Reveals Hidden Associations with Chronic Diseases.</title>
        <authorList>
            <person name="Tisza M.J."/>
            <person name="Buck C.B."/>
        </authorList>
    </citation>
    <scope>NUCLEOTIDE SEQUENCE</scope>
    <source>
        <strain evidence="2">CtakU3</strain>
    </source>
</reference>
<name>A0A8S5P0V6_9CAUD</name>
<sequence length="331" mass="34255">MATNQLLPFANGDTANVIDFQEWNNLDARKTGFGSGIASSKQFNFILAQGGAAGYTIGQFVADNTNANATINATELYANFKQAISNYVPNAIADLSIKTAKLGDKSVTTAKIADGAVTLPKLNNTVYATASDATVGTTVSDRLLSPAIAKLLINAILTNTLTGYAPFGGRVLPGTLVAWAGRTVPSGYLLCNGATIRRSQYPELAAVLASVPAFRGNGSTTVTLPNLMGRVLEGTTDASQVGVYMEAGLPNITGATKLDTNISGAGVAFAASGALSTRSVTDSFSYSVYSPSKTSNTYGELAFSASRANGVYGKSSTVQSASMRAFFIIKS</sequence>
<organism evidence="2">
    <name type="scientific">Myoviridae sp. ctakU3</name>
    <dbReference type="NCBI Taxonomy" id="2825135"/>
    <lineage>
        <taxon>Viruses</taxon>
        <taxon>Duplodnaviria</taxon>
        <taxon>Heunggongvirae</taxon>
        <taxon>Uroviricota</taxon>
        <taxon>Caudoviricetes</taxon>
    </lineage>
</organism>
<evidence type="ECO:0000313" key="2">
    <source>
        <dbReference type="EMBL" id="DAE00602.1"/>
    </source>
</evidence>
<accession>A0A8S5P0V6</accession>
<proteinExistence type="predicted"/>
<dbReference type="EMBL" id="BK015306">
    <property type="protein sequence ID" value="DAE00602.1"/>
    <property type="molecule type" value="Genomic_DNA"/>
</dbReference>
<feature type="domain" description="Phage tail collar" evidence="1">
    <location>
        <begin position="174"/>
        <end position="231"/>
    </location>
</feature>
<dbReference type="Gene3D" id="3.90.1340.10">
    <property type="entry name" value="Phage tail collar domain"/>
    <property type="match status" value="1"/>
</dbReference>
<dbReference type="Pfam" id="PF07484">
    <property type="entry name" value="Collar"/>
    <property type="match status" value="1"/>
</dbReference>